<dbReference type="OrthoDB" id="5418566at2"/>
<keyword evidence="3" id="KW-1185">Reference proteome</keyword>
<dbReference type="RefSeq" id="WP_073611653.1">
    <property type="nucleotide sequence ID" value="NZ_FRFE01000001.1"/>
</dbReference>
<dbReference type="InterPro" id="IPR003646">
    <property type="entry name" value="SH3-like_bac-type"/>
</dbReference>
<dbReference type="EMBL" id="FRFE01000001">
    <property type="protein sequence ID" value="SHO43122.1"/>
    <property type="molecule type" value="Genomic_DNA"/>
</dbReference>
<name>A0A1M7XWJ3_9BACT</name>
<proteinExistence type="predicted"/>
<feature type="domain" description="SH3b" evidence="1">
    <location>
        <begin position="163"/>
        <end position="211"/>
    </location>
</feature>
<sequence>MAEQNQVLQSKVDNLQARLELQNVVTARLQMELVQKKEEIARLRAAGLGLAKGIASNTIRTPAANTRVETVAYLAEVTTEIETARERSRPEDQELFAEADRFMTQSNRELESDRYEQATLLAAQALELISRQRFNDEGEAKIVPETYNDFIAPLDLKVAKMSNIRKAPGKRGKLVTTVEPGTSVTAIGHKGYWIKVSLQDGRGGWIYYSLLSIPQKLQ</sequence>
<protein>
    <submittedName>
        <fullName evidence="2">SH3 domain-containing protein</fullName>
    </submittedName>
</protein>
<evidence type="ECO:0000313" key="3">
    <source>
        <dbReference type="Proteomes" id="UP000184603"/>
    </source>
</evidence>
<organism evidence="2 3">
    <name type="scientific">Desulfopila aestuarii DSM 18488</name>
    <dbReference type="NCBI Taxonomy" id="1121416"/>
    <lineage>
        <taxon>Bacteria</taxon>
        <taxon>Pseudomonadati</taxon>
        <taxon>Thermodesulfobacteriota</taxon>
        <taxon>Desulfobulbia</taxon>
        <taxon>Desulfobulbales</taxon>
        <taxon>Desulfocapsaceae</taxon>
        <taxon>Desulfopila</taxon>
    </lineage>
</organism>
<accession>A0A1M7XWJ3</accession>
<dbReference type="Pfam" id="PF08239">
    <property type="entry name" value="SH3_3"/>
    <property type="match status" value="1"/>
</dbReference>
<dbReference type="STRING" id="1121416.SAMN02745220_00305"/>
<gene>
    <name evidence="2" type="ORF">SAMN02745220_00305</name>
</gene>
<evidence type="ECO:0000259" key="1">
    <source>
        <dbReference type="Pfam" id="PF08239"/>
    </source>
</evidence>
<dbReference type="Proteomes" id="UP000184603">
    <property type="component" value="Unassembled WGS sequence"/>
</dbReference>
<dbReference type="Gene3D" id="2.30.30.40">
    <property type="entry name" value="SH3 Domains"/>
    <property type="match status" value="1"/>
</dbReference>
<dbReference type="AlphaFoldDB" id="A0A1M7XWJ3"/>
<reference evidence="2 3" key="1">
    <citation type="submission" date="2016-12" db="EMBL/GenBank/DDBJ databases">
        <authorList>
            <person name="Song W.-J."/>
            <person name="Kurnit D.M."/>
        </authorList>
    </citation>
    <scope>NUCLEOTIDE SEQUENCE [LARGE SCALE GENOMIC DNA]</scope>
    <source>
        <strain evidence="2 3">DSM 18488</strain>
    </source>
</reference>
<evidence type="ECO:0000313" key="2">
    <source>
        <dbReference type="EMBL" id="SHO43122.1"/>
    </source>
</evidence>